<evidence type="ECO:0000256" key="1">
    <source>
        <dbReference type="ARBA" id="ARBA00006739"/>
    </source>
</evidence>
<sequence>MKSAVVILNWNGKGFLQKYLPVLLEYTPPEYGRVIVADNGSTDGSTDFLKKNYPDTRLIEFDRNYGFTGGYNRAFREIDAEYYILINSDIRVTEGWIGQLIDFMERHPDVGICMPKILSEAEPRKFEYAGACGGFIDRYGYPFCRGRILSEIEKDEGQYDTPMEIFWASGACMAVRSSIYRQLNGLDELFFAHMEEIDFCWRAKLMGYHVWVVPQSRVYHVGGGALPNNSPFKLYLNYRNNLLMLYKNLPYRKGKGRHFQRRKSLLFARMLLDGASAAVYLLQGKRESFKAVAKAHKDYRKLKKKSRISPRIIGYTSSFPKYMAGVYSRSIILRFFTGYRKFSQIKTISQK</sequence>
<dbReference type="PANTHER" id="PTHR43179">
    <property type="entry name" value="RHAMNOSYLTRANSFERASE WBBL"/>
    <property type="match status" value="1"/>
</dbReference>
<dbReference type="AlphaFoldDB" id="A0A9D9DMA1"/>
<comment type="caution">
    <text evidence="5">The sequence shown here is derived from an EMBL/GenBank/DDBJ whole genome shotgun (WGS) entry which is preliminary data.</text>
</comment>
<feature type="domain" description="Glycosyltransferase 2-like" evidence="4">
    <location>
        <begin position="5"/>
        <end position="179"/>
    </location>
</feature>
<dbReference type="SUPFAM" id="SSF53448">
    <property type="entry name" value="Nucleotide-diphospho-sugar transferases"/>
    <property type="match status" value="1"/>
</dbReference>
<reference evidence="5" key="2">
    <citation type="journal article" date="2021" name="PeerJ">
        <title>Extensive microbial diversity within the chicken gut microbiome revealed by metagenomics and culture.</title>
        <authorList>
            <person name="Gilroy R."/>
            <person name="Ravi A."/>
            <person name="Getino M."/>
            <person name="Pursley I."/>
            <person name="Horton D.L."/>
            <person name="Alikhan N.F."/>
            <person name="Baker D."/>
            <person name="Gharbi K."/>
            <person name="Hall N."/>
            <person name="Watson M."/>
            <person name="Adriaenssens E.M."/>
            <person name="Foster-Nyarko E."/>
            <person name="Jarju S."/>
            <person name="Secka A."/>
            <person name="Antonio M."/>
            <person name="Oren A."/>
            <person name="Chaudhuri R.R."/>
            <person name="La Ragione R."/>
            <person name="Hildebrand F."/>
            <person name="Pallen M.J."/>
        </authorList>
    </citation>
    <scope>NUCLEOTIDE SEQUENCE</scope>
    <source>
        <strain evidence="5">15467</strain>
    </source>
</reference>
<dbReference type="EMBL" id="JADINB010000151">
    <property type="protein sequence ID" value="MBO8429687.1"/>
    <property type="molecule type" value="Genomic_DNA"/>
</dbReference>
<dbReference type="InterPro" id="IPR029044">
    <property type="entry name" value="Nucleotide-diphossugar_trans"/>
</dbReference>
<keyword evidence="3" id="KW-0808">Transferase</keyword>
<evidence type="ECO:0000313" key="6">
    <source>
        <dbReference type="Proteomes" id="UP000823635"/>
    </source>
</evidence>
<dbReference type="GO" id="GO:0016757">
    <property type="term" value="F:glycosyltransferase activity"/>
    <property type="evidence" value="ECO:0007669"/>
    <property type="project" value="UniProtKB-KW"/>
</dbReference>
<dbReference type="Gene3D" id="3.90.550.10">
    <property type="entry name" value="Spore Coat Polysaccharide Biosynthesis Protein SpsA, Chain A"/>
    <property type="match status" value="1"/>
</dbReference>
<dbReference type="InterPro" id="IPR001173">
    <property type="entry name" value="Glyco_trans_2-like"/>
</dbReference>
<evidence type="ECO:0000256" key="3">
    <source>
        <dbReference type="ARBA" id="ARBA00022679"/>
    </source>
</evidence>
<evidence type="ECO:0000313" key="5">
    <source>
        <dbReference type="EMBL" id="MBO8429687.1"/>
    </source>
</evidence>
<evidence type="ECO:0000256" key="2">
    <source>
        <dbReference type="ARBA" id="ARBA00022676"/>
    </source>
</evidence>
<name>A0A9D9DMA1_9BACT</name>
<evidence type="ECO:0000259" key="4">
    <source>
        <dbReference type="Pfam" id="PF00535"/>
    </source>
</evidence>
<gene>
    <name evidence="5" type="ORF">IAC68_07150</name>
</gene>
<dbReference type="CDD" id="cd04186">
    <property type="entry name" value="GT_2_like_c"/>
    <property type="match status" value="1"/>
</dbReference>
<protein>
    <submittedName>
        <fullName evidence="5">Glycosyltransferase family 2 protein</fullName>
    </submittedName>
</protein>
<keyword evidence="2" id="KW-0328">Glycosyltransferase</keyword>
<reference evidence="5" key="1">
    <citation type="submission" date="2020-10" db="EMBL/GenBank/DDBJ databases">
        <authorList>
            <person name="Gilroy R."/>
        </authorList>
    </citation>
    <scope>NUCLEOTIDE SEQUENCE</scope>
    <source>
        <strain evidence="5">15467</strain>
    </source>
</reference>
<dbReference type="Pfam" id="PF00535">
    <property type="entry name" value="Glycos_transf_2"/>
    <property type="match status" value="1"/>
</dbReference>
<accession>A0A9D9DMA1</accession>
<comment type="similarity">
    <text evidence="1">Belongs to the glycosyltransferase 2 family.</text>
</comment>
<dbReference type="PANTHER" id="PTHR43179:SF12">
    <property type="entry name" value="GALACTOFURANOSYLTRANSFERASE GLFT2"/>
    <property type="match status" value="1"/>
</dbReference>
<organism evidence="5 6">
    <name type="scientific">Candidatus Egerieousia excrementavium</name>
    <dbReference type="NCBI Taxonomy" id="2840778"/>
    <lineage>
        <taxon>Bacteria</taxon>
        <taxon>Pseudomonadati</taxon>
        <taxon>Bacteroidota</taxon>
        <taxon>Bacteroidia</taxon>
        <taxon>Bacteroidales</taxon>
        <taxon>Candidatus Egerieousia</taxon>
    </lineage>
</organism>
<dbReference type="Proteomes" id="UP000823635">
    <property type="component" value="Unassembled WGS sequence"/>
</dbReference>
<proteinExistence type="inferred from homology"/>